<comment type="caution">
    <text evidence="1">The sequence shown here is derived from an EMBL/GenBank/DDBJ whole genome shotgun (WGS) entry which is preliminary data.</text>
</comment>
<protein>
    <submittedName>
        <fullName evidence="1">Uncharacterized protein</fullName>
    </submittedName>
</protein>
<dbReference type="EMBL" id="BJCQ01000016">
    <property type="protein sequence ID" value="GCL67154.1"/>
    <property type="molecule type" value="Genomic_DNA"/>
</dbReference>
<evidence type="ECO:0000313" key="2">
    <source>
        <dbReference type="Proteomes" id="UP000300381"/>
    </source>
</evidence>
<proteinExistence type="predicted"/>
<evidence type="ECO:0000313" key="1">
    <source>
        <dbReference type="EMBL" id="GCL67154.1"/>
    </source>
</evidence>
<sequence>MDYLETLRNDAKLAEEFDMLFDFRLLDGLEERDTAEGRCTFSLAGKAFAVDGSGGEYHLLADGSVGYWSSEGEAGRLAESMEDLFHLIVFSICWHDYCDSSKYADAATLEEYGQNKQLDIISYSPMELWEPIVKALHMPIDMKLSPVLQKFYDAAHREPVYACYFHEDDGTVTESQMLFF</sequence>
<gene>
    <name evidence="1" type="ORF">PAGU1578_07750</name>
</gene>
<reference evidence="1 2" key="1">
    <citation type="submission" date="2019-03" db="EMBL/GenBank/DDBJ databases">
        <title>Draft genome sequences of two Veillonella tobetsuensis clinical isolates from intraoperative bronchial fluids of elderly patients with pulmonary carcinoma.</title>
        <authorList>
            <person name="Akiyama T."/>
        </authorList>
    </citation>
    <scope>NUCLEOTIDE SEQUENCE [LARGE SCALE GENOMIC DNA]</scope>
    <source>
        <strain evidence="1 2">PAGU 1578</strain>
    </source>
</reference>
<dbReference type="AlphaFoldDB" id="A0A480B0D6"/>
<dbReference type="RefSeq" id="WP_137660659.1">
    <property type="nucleotide sequence ID" value="NZ_BJCQ01000016.1"/>
</dbReference>
<name>A0A480B0D6_9FIRM</name>
<organism evidence="1 2">
    <name type="scientific">Veillonella tobetsuensis</name>
    <dbReference type="NCBI Taxonomy" id="1110546"/>
    <lineage>
        <taxon>Bacteria</taxon>
        <taxon>Bacillati</taxon>
        <taxon>Bacillota</taxon>
        <taxon>Negativicutes</taxon>
        <taxon>Veillonellales</taxon>
        <taxon>Veillonellaceae</taxon>
        <taxon>Veillonella</taxon>
    </lineage>
</organism>
<accession>A0A480B0D6</accession>
<dbReference type="Proteomes" id="UP000300381">
    <property type="component" value="Unassembled WGS sequence"/>
</dbReference>